<evidence type="ECO:0000256" key="6">
    <source>
        <dbReference type="ARBA" id="ARBA00023303"/>
    </source>
</evidence>
<comment type="similarity">
    <text evidence="7 10">Belongs to the fluoride channel Fluc/FEX (TC 1.A.43) family.</text>
</comment>
<protein>
    <recommendedName>
        <fullName evidence="10">Fluoride-specific ion channel FluC</fullName>
    </recommendedName>
</protein>
<evidence type="ECO:0000256" key="1">
    <source>
        <dbReference type="ARBA" id="ARBA00004651"/>
    </source>
</evidence>
<dbReference type="HAMAP" id="MF_00454">
    <property type="entry name" value="FluC"/>
    <property type="match status" value="1"/>
</dbReference>
<proteinExistence type="inferred from homology"/>
<feature type="transmembrane region" description="Helical" evidence="10">
    <location>
        <begin position="20"/>
        <end position="42"/>
    </location>
</feature>
<evidence type="ECO:0000256" key="3">
    <source>
        <dbReference type="ARBA" id="ARBA00022692"/>
    </source>
</evidence>
<keyword evidence="3 10" id="KW-0812">Transmembrane</keyword>
<dbReference type="GO" id="GO:0046872">
    <property type="term" value="F:metal ion binding"/>
    <property type="evidence" value="ECO:0007669"/>
    <property type="project" value="UniProtKB-KW"/>
</dbReference>
<dbReference type="GO" id="GO:0140114">
    <property type="term" value="P:cellular detoxification of fluoride"/>
    <property type="evidence" value="ECO:0007669"/>
    <property type="project" value="UniProtKB-UniRule"/>
</dbReference>
<reference evidence="11 12" key="1">
    <citation type="submission" date="2019-06" db="EMBL/GenBank/DDBJ databases">
        <title>Sequencing the genomes of 1000 actinobacteria strains.</title>
        <authorList>
            <person name="Klenk H.-P."/>
        </authorList>
    </citation>
    <scope>NUCLEOTIDE SEQUENCE [LARGE SCALE GENOMIC DNA]</scope>
    <source>
        <strain evidence="11 12">DSM 10596</strain>
    </source>
</reference>
<keyword evidence="12" id="KW-1185">Reference proteome</keyword>
<evidence type="ECO:0000313" key="11">
    <source>
        <dbReference type="EMBL" id="TQK76002.1"/>
    </source>
</evidence>
<evidence type="ECO:0000313" key="12">
    <source>
        <dbReference type="Proteomes" id="UP000316181"/>
    </source>
</evidence>
<evidence type="ECO:0000256" key="5">
    <source>
        <dbReference type="ARBA" id="ARBA00023136"/>
    </source>
</evidence>
<feature type="binding site" evidence="10">
    <location>
        <position position="100"/>
    </location>
    <ligand>
        <name>Na(+)</name>
        <dbReference type="ChEBI" id="CHEBI:29101"/>
        <note>structural</note>
    </ligand>
</feature>
<dbReference type="AlphaFoldDB" id="A0A542SN20"/>
<dbReference type="RefSeq" id="WP_246043495.1">
    <property type="nucleotide sequence ID" value="NZ_BAAATB010000008.1"/>
</dbReference>
<feature type="transmembrane region" description="Helical" evidence="10">
    <location>
        <begin position="119"/>
        <end position="142"/>
    </location>
</feature>
<evidence type="ECO:0000256" key="9">
    <source>
        <dbReference type="ARBA" id="ARBA00049940"/>
    </source>
</evidence>
<comment type="activity regulation">
    <text evidence="10">Na(+) is not transported, but it plays an essential structural role and its presence is essential for fluoride channel function.</text>
</comment>
<name>A0A542SN20_9MICO</name>
<keyword evidence="4 10" id="KW-1133">Transmembrane helix</keyword>
<keyword evidence="2 10" id="KW-1003">Cell membrane</keyword>
<evidence type="ECO:0000256" key="10">
    <source>
        <dbReference type="HAMAP-Rule" id="MF_00454"/>
    </source>
</evidence>
<gene>
    <name evidence="10" type="primary">fluC</name>
    <name evidence="10" type="synonym">crcB</name>
    <name evidence="11" type="ORF">FB389_0649</name>
</gene>
<dbReference type="GO" id="GO:0005886">
    <property type="term" value="C:plasma membrane"/>
    <property type="evidence" value="ECO:0007669"/>
    <property type="project" value="UniProtKB-SubCell"/>
</dbReference>
<dbReference type="EMBL" id="VFNV01000001">
    <property type="protein sequence ID" value="TQK76002.1"/>
    <property type="molecule type" value="Genomic_DNA"/>
</dbReference>
<organism evidence="11 12">
    <name type="scientific">Rarobacter incanus</name>
    <dbReference type="NCBI Taxonomy" id="153494"/>
    <lineage>
        <taxon>Bacteria</taxon>
        <taxon>Bacillati</taxon>
        <taxon>Actinomycetota</taxon>
        <taxon>Actinomycetes</taxon>
        <taxon>Micrococcales</taxon>
        <taxon>Rarobacteraceae</taxon>
        <taxon>Rarobacter</taxon>
    </lineage>
</organism>
<comment type="catalytic activity">
    <reaction evidence="8">
        <text>fluoride(in) = fluoride(out)</text>
        <dbReference type="Rhea" id="RHEA:76159"/>
        <dbReference type="ChEBI" id="CHEBI:17051"/>
    </reaction>
    <physiologicalReaction direction="left-to-right" evidence="8">
        <dbReference type="Rhea" id="RHEA:76160"/>
    </physiologicalReaction>
</comment>
<dbReference type="Proteomes" id="UP000316181">
    <property type="component" value="Unassembled WGS sequence"/>
</dbReference>
<comment type="function">
    <text evidence="9 10">Fluoride-specific ion channel. Important for reducing fluoride concentration in the cell, thus reducing its toxicity.</text>
</comment>
<feature type="transmembrane region" description="Helical" evidence="10">
    <location>
        <begin position="54"/>
        <end position="75"/>
    </location>
</feature>
<comment type="caution">
    <text evidence="11">The sequence shown here is derived from an EMBL/GenBank/DDBJ whole genome shotgun (WGS) entry which is preliminary data.</text>
</comment>
<keyword evidence="10" id="KW-0406">Ion transport</keyword>
<comment type="subcellular location">
    <subcellularLocation>
        <location evidence="1 10">Cell membrane</location>
        <topology evidence="1 10">Multi-pass membrane protein</topology>
    </subcellularLocation>
</comment>
<sequence length="154" mass="15926">MTDELDRNEPLDPDSGPRRLLLRPLVLVALGGAASTTARYLLGETISDVAGTPFGIFAINLTGAFPLGWPIEALARYGPDSGRRRDLRLLLGTGVIGGFTTYSALAADTAVLLRDGTPWLAAAHSLGTVLLGAVATIVGIAVGRHLPCKPGANA</sequence>
<keyword evidence="10" id="KW-0915">Sodium</keyword>
<accession>A0A542SN20</accession>
<evidence type="ECO:0000256" key="7">
    <source>
        <dbReference type="ARBA" id="ARBA00035120"/>
    </source>
</evidence>
<dbReference type="Pfam" id="PF02537">
    <property type="entry name" value="CRCB"/>
    <property type="match status" value="1"/>
</dbReference>
<evidence type="ECO:0000256" key="8">
    <source>
        <dbReference type="ARBA" id="ARBA00035585"/>
    </source>
</evidence>
<keyword evidence="10" id="KW-0813">Transport</keyword>
<keyword evidence="6 10" id="KW-0407">Ion channel</keyword>
<feature type="binding site" evidence="10">
    <location>
        <position position="97"/>
    </location>
    <ligand>
        <name>Na(+)</name>
        <dbReference type="ChEBI" id="CHEBI:29101"/>
        <note>structural</note>
    </ligand>
</feature>
<feature type="transmembrane region" description="Helical" evidence="10">
    <location>
        <begin position="87"/>
        <end position="107"/>
    </location>
</feature>
<keyword evidence="10" id="KW-0479">Metal-binding</keyword>
<keyword evidence="5 10" id="KW-0472">Membrane</keyword>
<dbReference type="InterPro" id="IPR003691">
    <property type="entry name" value="FluC"/>
</dbReference>
<dbReference type="GO" id="GO:0062054">
    <property type="term" value="F:fluoride channel activity"/>
    <property type="evidence" value="ECO:0007669"/>
    <property type="project" value="UniProtKB-UniRule"/>
</dbReference>
<evidence type="ECO:0000256" key="4">
    <source>
        <dbReference type="ARBA" id="ARBA00022989"/>
    </source>
</evidence>
<evidence type="ECO:0000256" key="2">
    <source>
        <dbReference type="ARBA" id="ARBA00022475"/>
    </source>
</evidence>